<dbReference type="PANTHER" id="PTHR43283:SF7">
    <property type="entry name" value="BETA-LACTAMASE-RELATED DOMAIN-CONTAINING PROTEIN"/>
    <property type="match status" value="1"/>
</dbReference>
<name>A0A1U9ZXJ8_9ACTN</name>
<dbReference type="SUPFAM" id="SSF56601">
    <property type="entry name" value="beta-lactamase/transpeptidase-like"/>
    <property type="match status" value="1"/>
</dbReference>
<evidence type="ECO:0000259" key="1">
    <source>
        <dbReference type="Pfam" id="PF00144"/>
    </source>
</evidence>
<dbReference type="InterPro" id="IPR001466">
    <property type="entry name" value="Beta-lactam-related"/>
</dbReference>
<gene>
    <name evidence="2" type="ORF">BKM31_15535</name>
</gene>
<sequence>MVVRDGATVAAHAFGARALDEPADVFSVTKSVLATVTLLAVRDGRVSLDATLGELLGQRVPLARRDATVRHLLSMTGGAHCGGLEDIDRVMEQPGSWVDALLAVPGRYPPGEVFCYDNGATHLLAAALQAATGDIAELAAATVFDPLGVTAWRWPRDPEGVPWGFGGLCLSPLDLARLGEAWRTDALSLGQLLAQATTAQSAGGPPEDVPYGWLFWVCRIAGRSAYMAAGWAGQYVLVVPEEALTIVVTGEPEGLHPGSGSGLAVVRDLAAALVAEQPR</sequence>
<dbReference type="AlphaFoldDB" id="A0A1U9ZXJ8"/>
<dbReference type="Gene3D" id="3.40.710.10">
    <property type="entry name" value="DD-peptidase/beta-lactamase superfamily"/>
    <property type="match status" value="1"/>
</dbReference>
<dbReference type="Proteomes" id="UP000190797">
    <property type="component" value="Chromosome"/>
</dbReference>
<keyword evidence="3" id="KW-1185">Reference proteome</keyword>
<proteinExistence type="predicted"/>
<organism evidence="2 3">
    <name type="scientific">[Actinomadura] parvosata subsp. kistnae</name>
    <dbReference type="NCBI Taxonomy" id="1909395"/>
    <lineage>
        <taxon>Bacteria</taxon>
        <taxon>Bacillati</taxon>
        <taxon>Actinomycetota</taxon>
        <taxon>Actinomycetes</taxon>
        <taxon>Streptosporangiales</taxon>
        <taxon>Streptosporangiaceae</taxon>
        <taxon>Nonomuraea</taxon>
    </lineage>
</organism>
<feature type="domain" description="Beta-lactamase-related" evidence="1">
    <location>
        <begin position="1"/>
        <end position="248"/>
    </location>
</feature>
<dbReference type="InterPro" id="IPR012338">
    <property type="entry name" value="Beta-lactam/transpept-like"/>
</dbReference>
<dbReference type="InterPro" id="IPR050789">
    <property type="entry name" value="Diverse_Enzym_Activities"/>
</dbReference>
<dbReference type="KEGG" id="noa:BKM31_15535"/>
<dbReference type="STRING" id="1909395.BKM31_15535"/>
<evidence type="ECO:0000313" key="3">
    <source>
        <dbReference type="Proteomes" id="UP000190797"/>
    </source>
</evidence>
<dbReference type="Pfam" id="PF00144">
    <property type="entry name" value="Beta-lactamase"/>
    <property type="match status" value="1"/>
</dbReference>
<dbReference type="EMBL" id="CP017717">
    <property type="protein sequence ID" value="AQZ62685.1"/>
    <property type="molecule type" value="Genomic_DNA"/>
</dbReference>
<dbReference type="PANTHER" id="PTHR43283">
    <property type="entry name" value="BETA-LACTAMASE-RELATED"/>
    <property type="match status" value="1"/>
</dbReference>
<evidence type="ECO:0000313" key="2">
    <source>
        <dbReference type="EMBL" id="AQZ62685.1"/>
    </source>
</evidence>
<reference evidence="3" key="1">
    <citation type="journal article" date="2017" name="Med. Chem. Commun.">
        <title>Nonomuraea sp. ATCC 55076 harbours the largest actinomycete chromosome to date and the kistamicin biosynthetic gene cluster.</title>
        <authorList>
            <person name="Nazari B."/>
            <person name="Forneris C.C."/>
            <person name="Gibson M.I."/>
            <person name="Moon K."/>
            <person name="Schramma K.R."/>
            <person name="Seyedsayamdost M.R."/>
        </authorList>
    </citation>
    <scope>NUCLEOTIDE SEQUENCE [LARGE SCALE GENOMIC DNA]</scope>
    <source>
        <strain evidence="3">ATCC 55076</strain>
    </source>
</reference>
<protein>
    <recommendedName>
        <fullName evidence="1">Beta-lactamase-related domain-containing protein</fullName>
    </recommendedName>
</protein>
<accession>A0A1U9ZXJ8</accession>